<dbReference type="Proteomes" id="UP001153269">
    <property type="component" value="Unassembled WGS sequence"/>
</dbReference>
<feature type="region of interest" description="Disordered" evidence="1">
    <location>
        <begin position="1"/>
        <end position="118"/>
    </location>
</feature>
<evidence type="ECO:0000313" key="3">
    <source>
        <dbReference type="Proteomes" id="UP001153269"/>
    </source>
</evidence>
<dbReference type="EMBL" id="CADEAL010000369">
    <property type="protein sequence ID" value="CAB1419166.1"/>
    <property type="molecule type" value="Genomic_DNA"/>
</dbReference>
<gene>
    <name evidence="2" type="ORF">PLEPLA_LOCUS6994</name>
</gene>
<evidence type="ECO:0000313" key="2">
    <source>
        <dbReference type="EMBL" id="CAB1419166.1"/>
    </source>
</evidence>
<comment type="caution">
    <text evidence="2">The sequence shown here is derived from an EMBL/GenBank/DDBJ whole genome shotgun (WGS) entry which is preliminary data.</text>
</comment>
<protein>
    <submittedName>
        <fullName evidence="2">Uncharacterized protein</fullName>
    </submittedName>
</protein>
<sequence length="118" mass="12657">MLSGGGGGAEEMHVPVLAKKVRHGGRGLTMHTTSDVHEQEEGTRRHQQVHHATGAAHGAPHTGDSAETTPHSLDGLISEQEGFSFNREGNEGGEEEEGLPEFKEQVSAETRRASRLKV</sequence>
<accession>A0A9N7TU28</accession>
<feature type="compositionally biased region" description="Basic and acidic residues" evidence="1">
    <location>
        <begin position="100"/>
        <end position="112"/>
    </location>
</feature>
<name>A0A9N7TU28_PLEPL</name>
<keyword evidence="3" id="KW-1185">Reference proteome</keyword>
<feature type="compositionally biased region" description="Low complexity" evidence="1">
    <location>
        <begin position="50"/>
        <end position="63"/>
    </location>
</feature>
<organism evidence="2 3">
    <name type="scientific">Pleuronectes platessa</name>
    <name type="common">European plaice</name>
    <dbReference type="NCBI Taxonomy" id="8262"/>
    <lineage>
        <taxon>Eukaryota</taxon>
        <taxon>Metazoa</taxon>
        <taxon>Chordata</taxon>
        <taxon>Craniata</taxon>
        <taxon>Vertebrata</taxon>
        <taxon>Euteleostomi</taxon>
        <taxon>Actinopterygii</taxon>
        <taxon>Neopterygii</taxon>
        <taxon>Teleostei</taxon>
        <taxon>Neoteleostei</taxon>
        <taxon>Acanthomorphata</taxon>
        <taxon>Carangaria</taxon>
        <taxon>Pleuronectiformes</taxon>
        <taxon>Pleuronectoidei</taxon>
        <taxon>Pleuronectidae</taxon>
        <taxon>Pleuronectes</taxon>
    </lineage>
</organism>
<evidence type="ECO:0000256" key="1">
    <source>
        <dbReference type="SAM" id="MobiDB-lite"/>
    </source>
</evidence>
<proteinExistence type="predicted"/>
<feature type="compositionally biased region" description="Basic and acidic residues" evidence="1">
    <location>
        <begin position="34"/>
        <end position="44"/>
    </location>
</feature>
<reference evidence="2" key="1">
    <citation type="submission" date="2020-03" db="EMBL/GenBank/DDBJ databases">
        <authorList>
            <person name="Weist P."/>
        </authorList>
    </citation>
    <scope>NUCLEOTIDE SEQUENCE</scope>
</reference>
<dbReference type="AlphaFoldDB" id="A0A9N7TU28"/>